<proteinExistence type="predicted"/>
<evidence type="ECO:0000256" key="1">
    <source>
        <dbReference type="ARBA" id="ARBA00004651"/>
    </source>
</evidence>
<dbReference type="PROSITE" id="PS00211">
    <property type="entry name" value="ABC_TRANSPORTER_1"/>
    <property type="match status" value="1"/>
</dbReference>
<dbReference type="GO" id="GO:0015421">
    <property type="term" value="F:ABC-type oligopeptide transporter activity"/>
    <property type="evidence" value="ECO:0007669"/>
    <property type="project" value="TreeGrafter"/>
</dbReference>
<feature type="domain" description="ABC transmembrane type-1" evidence="11">
    <location>
        <begin position="23"/>
        <end position="305"/>
    </location>
</feature>
<dbReference type="FunFam" id="3.40.50.300:FF:000299">
    <property type="entry name" value="ABC transporter ATP-binding protein/permease"/>
    <property type="match status" value="1"/>
</dbReference>
<dbReference type="InterPro" id="IPR027417">
    <property type="entry name" value="P-loop_NTPase"/>
</dbReference>
<dbReference type="InterPro" id="IPR039421">
    <property type="entry name" value="Type_1_exporter"/>
</dbReference>
<name>A0A455SB29_9CHLR</name>
<reference evidence="12" key="1">
    <citation type="submission" date="2018-12" db="EMBL/GenBank/DDBJ databases">
        <title>Novel natural products biosynthetic potential of the class Ktedonobacteria.</title>
        <authorList>
            <person name="Zheng Y."/>
            <person name="Saitou A."/>
            <person name="Wang C.M."/>
            <person name="Toyoda A."/>
            <person name="Minakuchi Y."/>
            <person name="Sekiguchi Y."/>
            <person name="Ueda K."/>
            <person name="Takano H."/>
            <person name="Sakai Y."/>
            <person name="Yokota A."/>
            <person name="Yabe S."/>
        </authorList>
    </citation>
    <scope>NUCLEOTIDE SEQUENCE</scope>
    <source>
        <strain evidence="12">COM3</strain>
    </source>
</reference>
<evidence type="ECO:0000313" key="12">
    <source>
        <dbReference type="EMBL" id="BBH85673.1"/>
    </source>
</evidence>
<dbReference type="PROSITE" id="PS50893">
    <property type="entry name" value="ABC_TRANSPORTER_2"/>
    <property type="match status" value="1"/>
</dbReference>
<dbReference type="InterPro" id="IPR017871">
    <property type="entry name" value="ABC_transporter-like_CS"/>
</dbReference>
<keyword evidence="3" id="KW-1003">Cell membrane</keyword>
<dbReference type="Gene3D" id="1.20.1560.10">
    <property type="entry name" value="ABC transporter type 1, transmembrane domain"/>
    <property type="match status" value="1"/>
</dbReference>
<organism evidence="12">
    <name type="scientific">Thermosporothrix sp. COM3</name>
    <dbReference type="NCBI Taxonomy" id="2490863"/>
    <lineage>
        <taxon>Bacteria</taxon>
        <taxon>Bacillati</taxon>
        <taxon>Chloroflexota</taxon>
        <taxon>Ktedonobacteria</taxon>
        <taxon>Ktedonobacterales</taxon>
        <taxon>Thermosporotrichaceae</taxon>
        <taxon>Thermosporothrix</taxon>
    </lineage>
</organism>
<feature type="transmembrane region" description="Helical" evidence="9">
    <location>
        <begin position="137"/>
        <end position="154"/>
    </location>
</feature>
<dbReference type="InterPro" id="IPR011527">
    <property type="entry name" value="ABC1_TM_dom"/>
</dbReference>
<dbReference type="Gene3D" id="3.40.50.300">
    <property type="entry name" value="P-loop containing nucleotide triphosphate hydrolases"/>
    <property type="match status" value="1"/>
</dbReference>
<evidence type="ECO:0000256" key="4">
    <source>
        <dbReference type="ARBA" id="ARBA00022692"/>
    </source>
</evidence>
<accession>A0A455SB29</accession>
<dbReference type="Pfam" id="PF00005">
    <property type="entry name" value="ABC_tran"/>
    <property type="match status" value="1"/>
</dbReference>
<evidence type="ECO:0000256" key="9">
    <source>
        <dbReference type="SAM" id="Phobius"/>
    </source>
</evidence>
<keyword evidence="7 9" id="KW-1133">Transmembrane helix</keyword>
<gene>
    <name evidence="12" type="ORF">KTC_04240</name>
</gene>
<sequence length="580" mass="64502">MLSFAGYRAWLLRYVRPHMRQVLLLTLLLGGSIILKVVQPQLVRFFIDTARETGPFQFLLVLALLFLGVALLAQVVSLAETYVAENIGVRATNMLRSDLLAHCLRLDPDFHSVHTPGELTQRIDGDVSTLGSFFSRFVLDIAGNVVLLLVILTLSFFVDWRIGLCLLFGSLLLLGALLLLRDVGVKGWREVSAADAAISGFLEERLSGLEDIRAHNAHTYVLRRLAERAVQRLRATWKASLLGMTGFGVAEILFTLVLAVSLGLGGYLYMQGQISLGVIYVIYAYTQLLQQPLDALAHEMRSFQEATASILRSQEILATEQKIQDGRGATLPAGPLSLSFERITFHYSEDADPVLHELSFTVDAGKKLGLVGRTGSGKTTITRLLFRLYDPTAGRICLNGIDIRELAVTDLRKRIGMVTQDIQLFHASIRDNLTFFDESIPDHRVEEALALVGLAAWYKRQPEGLSTLLAPDNTGLSAGEAQLLAFARVFLQDPQIVILDEASSRLDPATEHEIERAMTRLLEGRTAILIAHRLHTLHLVDDILILSDGRLSEYGERRRLAEDERSQFARLLRMGMEKLV</sequence>
<evidence type="ECO:0000256" key="8">
    <source>
        <dbReference type="ARBA" id="ARBA00023136"/>
    </source>
</evidence>
<keyword evidence="2" id="KW-0813">Transport</keyword>
<dbReference type="SUPFAM" id="SSF52540">
    <property type="entry name" value="P-loop containing nucleoside triphosphate hydrolases"/>
    <property type="match status" value="1"/>
</dbReference>
<dbReference type="EMBL" id="AP019376">
    <property type="protein sequence ID" value="BBH85673.1"/>
    <property type="molecule type" value="Genomic_DNA"/>
</dbReference>
<dbReference type="PROSITE" id="PS50929">
    <property type="entry name" value="ABC_TM1F"/>
    <property type="match status" value="1"/>
</dbReference>
<protein>
    <submittedName>
        <fullName evidence="12">Helicase</fullName>
    </submittedName>
</protein>
<feature type="domain" description="ABC transporter" evidence="10">
    <location>
        <begin position="338"/>
        <end position="573"/>
    </location>
</feature>
<keyword evidence="4 9" id="KW-0812">Transmembrane</keyword>
<feature type="transmembrane region" description="Helical" evidence="9">
    <location>
        <begin position="241"/>
        <end position="262"/>
    </location>
</feature>
<feature type="transmembrane region" description="Helical" evidence="9">
    <location>
        <begin position="56"/>
        <end position="76"/>
    </location>
</feature>
<dbReference type="InterPro" id="IPR003439">
    <property type="entry name" value="ABC_transporter-like_ATP-bd"/>
</dbReference>
<comment type="subcellular location">
    <subcellularLocation>
        <location evidence="1">Cell membrane</location>
        <topology evidence="1">Multi-pass membrane protein</topology>
    </subcellularLocation>
</comment>
<dbReference type="AlphaFoldDB" id="A0A455SB29"/>
<evidence type="ECO:0000259" key="11">
    <source>
        <dbReference type="PROSITE" id="PS50929"/>
    </source>
</evidence>
<keyword evidence="8 9" id="KW-0472">Membrane</keyword>
<keyword evidence="12" id="KW-0378">Hydrolase</keyword>
<evidence type="ECO:0000256" key="7">
    <source>
        <dbReference type="ARBA" id="ARBA00022989"/>
    </source>
</evidence>
<evidence type="ECO:0000259" key="10">
    <source>
        <dbReference type="PROSITE" id="PS50893"/>
    </source>
</evidence>
<dbReference type="SUPFAM" id="SSF90123">
    <property type="entry name" value="ABC transporter transmembrane region"/>
    <property type="match status" value="1"/>
</dbReference>
<keyword evidence="12" id="KW-0347">Helicase</keyword>
<dbReference type="GO" id="GO:0004386">
    <property type="term" value="F:helicase activity"/>
    <property type="evidence" value="ECO:0007669"/>
    <property type="project" value="UniProtKB-KW"/>
</dbReference>
<keyword evidence="6" id="KW-0067">ATP-binding</keyword>
<dbReference type="Pfam" id="PF00664">
    <property type="entry name" value="ABC_membrane"/>
    <property type="match status" value="1"/>
</dbReference>
<evidence type="ECO:0000256" key="3">
    <source>
        <dbReference type="ARBA" id="ARBA00022475"/>
    </source>
</evidence>
<dbReference type="InterPro" id="IPR003593">
    <property type="entry name" value="AAA+_ATPase"/>
</dbReference>
<dbReference type="PANTHER" id="PTHR43394">
    <property type="entry name" value="ATP-DEPENDENT PERMEASE MDL1, MITOCHONDRIAL"/>
    <property type="match status" value="1"/>
</dbReference>
<dbReference type="GO" id="GO:0016887">
    <property type="term" value="F:ATP hydrolysis activity"/>
    <property type="evidence" value="ECO:0007669"/>
    <property type="project" value="InterPro"/>
</dbReference>
<keyword evidence="5" id="KW-0547">Nucleotide-binding</keyword>
<evidence type="ECO:0000256" key="6">
    <source>
        <dbReference type="ARBA" id="ARBA00022840"/>
    </source>
</evidence>
<evidence type="ECO:0000256" key="2">
    <source>
        <dbReference type="ARBA" id="ARBA00022448"/>
    </source>
</evidence>
<evidence type="ECO:0000256" key="5">
    <source>
        <dbReference type="ARBA" id="ARBA00022741"/>
    </source>
</evidence>
<dbReference type="GO" id="GO:0005886">
    <property type="term" value="C:plasma membrane"/>
    <property type="evidence" value="ECO:0007669"/>
    <property type="project" value="UniProtKB-SubCell"/>
</dbReference>
<feature type="transmembrane region" description="Helical" evidence="9">
    <location>
        <begin position="160"/>
        <end position="180"/>
    </location>
</feature>
<dbReference type="PANTHER" id="PTHR43394:SF1">
    <property type="entry name" value="ATP-BINDING CASSETTE SUB-FAMILY B MEMBER 10, MITOCHONDRIAL"/>
    <property type="match status" value="1"/>
</dbReference>
<dbReference type="GO" id="GO:0005524">
    <property type="term" value="F:ATP binding"/>
    <property type="evidence" value="ECO:0007669"/>
    <property type="project" value="UniProtKB-KW"/>
</dbReference>
<dbReference type="SMART" id="SM00382">
    <property type="entry name" value="AAA"/>
    <property type="match status" value="1"/>
</dbReference>
<dbReference type="InterPro" id="IPR036640">
    <property type="entry name" value="ABC1_TM_sf"/>
</dbReference>
<dbReference type="CDD" id="cd07346">
    <property type="entry name" value="ABC_6TM_exporters"/>
    <property type="match status" value="1"/>
</dbReference>